<reference evidence="1" key="1">
    <citation type="submission" date="2019-08" db="EMBL/GenBank/DDBJ databases">
        <title>The improved chromosome-level genome for the pearl oyster Pinctada fucata martensii using PacBio sequencing and Hi-C.</title>
        <authorList>
            <person name="Zheng Z."/>
        </authorList>
    </citation>
    <scope>NUCLEOTIDE SEQUENCE</scope>
    <source>
        <strain evidence="1">ZZ-2019</strain>
        <tissue evidence="1">Adductor muscle</tissue>
    </source>
</reference>
<gene>
    <name evidence="1" type="ORF">FSP39_005806</name>
</gene>
<dbReference type="EMBL" id="VSWD01000012">
    <property type="protein sequence ID" value="KAK3085592.1"/>
    <property type="molecule type" value="Genomic_DNA"/>
</dbReference>
<proteinExistence type="predicted"/>
<comment type="caution">
    <text evidence="1">The sequence shown here is derived from an EMBL/GenBank/DDBJ whole genome shotgun (WGS) entry which is preliminary data.</text>
</comment>
<accession>A0AA88XHY9</accession>
<evidence type="ECO:0000313" key="1">
    <source>
        <dbReference type="EMBL" id="KAK3085592.1"/>
    </source>
</evidence>
<dbReference type="Proteomes" id="UP001186944">
    <property type="component" value="Unassembled WGS sequence"/>
</dbReference>
<dbReference type="AlphaFoldDB" id="A0AA88XHY9"/>
<keyword evidence="2" id="KW-1185">Reference proteome</keyword>
<sequence>MNAVKAFFELNWTPFLENMCEIMGFKSENAKSFAKTCKDHHVAWQLLLTFHTSALQEMLIPFVRENFACKEDLTVENYFKYYKANQASNPNYAYLNLQVCRFSQAIINFRMGIRRNNANLVASAKFHLKERFYGRFHPHYQNIEIFDSIQYHLMPAELLSLGNPSEYGTKFVDIEKAIASFRPVLRKYLLNPADHLVSVSGEKLHPSLPRFLELATAKRIQKINTSVLGEPTPEGMTEPVYITENEEKNHRRKLSKKDLAKKILEILPAISDDIVRAYYVQILKSLQDENACKDSFVTLLHELNDMANEN</sequence>
<name>A0AA88XHY9_PINIB</name>
<protein>
    <submittedName>
        <fullName evidence="1">Uncharacterized protein</fullName>
    </submittedName>
</protein>
<organism evidence="1 2">
    <name type="scientific">Pinctada imbricata</name>
    <name type="common">Atlantic pearl-oyster</name>
    <name type="synonym">Pinctada martensii</name>
    <dbReference type="NCBI Taxonomy" id="66713"/>
    <lineage>
        <taxon>Eukaryota</taxon>
        <taxon>Metazoa</taxon>
        <taxon>Spiralia</taxon>
        <taxon>Lophotrochozoa</taxon>
        <taxon>Mollusca</taxon>
        <taxon>Bivalvia</taxon>
        <taxon>Autobranchia</taxon>
        <taxon>Pteriomorphia</taxon>
        <taxon>Pterioida</taxon>
        <taxon>Pterioidea</taxon>
        <taxon>Pteriidae</taxon>
        <taxon>Pinctada</taxon>
    </lineage>
</organism>
<evidence type="ECO:0000313" key="2">
    <source>
        <dbReference type="Proteomes" id="UP001186944"/>
    </source>
</evidence>